<reference evidence="1" key="1">
    <citation type="submission" date="2022-06" db="EMBL/GenBank/DDBJ databases">
        <authorList>
            <person name="Berger JAMES D."/>
            <person name="Berger JAMES D."/>
        </authorList>
    </citation>
    <scope>NUCLEOTIDE SEQUENCE [LARGE SCALE GENOMIC DNA]</scope>
</reference>
<keyword evidence="1" id="KW-1185">Reference proteome</keyword>
<reference evidence="2" key="2">
    <citation type="submission" date="2023-11" db="UniProtKB">
        <authorList>
            <consortium name="WormBaseParasite"/>
        </authorList>
    </citation>
    <scope>IDENTIFICATION</scope>
</reference>
<organism evidence="1 2">
    <name type="scientific">Trichobilharzia regenti</name>
    <name type="common">Nasal bird schistosome</name>
    <dbReference type="NCBI Taxonomy" id="157069"/>
    <lineage>
        <taxon>Eukaryota</taxon>
        <taxon>Metazoa</taxon>
        <taxon>Spiralia</taxon>
        <taxon>Lophotrochozoa</taxon>
        <taxon>Platyhelminthes</taxon>
        <taxon>Trematoda</taxon>
        <taxon>Digenea</taxon>
        <taxon>Strigeidida</taxon>
        <taxon>Schistosomatoidea</taxon>
        <taxon>Schistosomatidae</taxon>
        <taxon>Trichobilharzia</taxon>
    </lineage>
</organism>
<dbReference type="PANTHER" id="PTHR21301">
    <property type="entry name" value="REVERSE TRANSCRIPTASE"/>
    <property type="match status" value="1"/>
</dbReference>
<dbReference type="WBParaSite" id="TREG1_38580.1">
    <property type="protein sequence ID" value="TREG1_38580.1"/>
    <property type="gene ID" value="TREG1_38580"/>
</dbReference>
<name>A0AA85JKR6_TRIRE</name>
<evidence type="ECO:0000313" key="2">
    <source>
        <dbReference type="WBParaSite" id="TREG1_38580.1"/>
    </source>
</evidence>
<dbReference type="Proteomes" id="UP000050795">
    <property type="component" value="Unassembled WGS sequence"/>
</dbReference>
<dbReference type="AlphaFoldDB" id="A0AA85JKR6"/>
<accession>A0AA85JKR6</accession>
<proteinExistence type="predicted"/>
<sequence>MNKVKKSTADLIRRMKPFLGESKWFNLMPKTNNPSRMYGVVKIHKSGYPIRPIVDFRNSPTYELSKYLAMVLNPLKIHSKSRLTNSYELKHRLDNLKLDNEEKMVSFDIVSLYTRIPINMAIEGQKRTHF</sequence>
<evidence type="ECO:0000313" key="1">
    <source>
        <dbReference type="Proteomes" id="UP000050795"/>
    </source>
</evidence>
<dbReference type="PANTHER" id="PTHR21301:SF10">
    <property type="entry name" value="REVERSE TRANSCRIPTASE DOMAIN-CONTAINING PROTEIN"/>
    <property type="match status" value="1"/>
</dbReference>
<evidence type="ECO:0008006" key="3">
    <source>
        <dbReference type="Google" id="ProtNLM"/>
    </source>
</evidence>
<protein>
    <recommendedName>
        <fullName evidence="3">Reverse transcriptase domain-containing protein</fullName>
    </recommendedName>
</protein>